<evidence type="ECO:0000256" key="4">
    <source>
        <dbReference type="ARBA" id="ARBA00022801"/>
    </source>
</evidence>
<evidence type="ECO:0000256" key="6">
    <source>
        <dbReference type="ARBA" id="ARBA00023049"/>
    </source>
</evidence>
<proteinExistence type="inferred from homology"/>
<evidence type="ECO:0000313" key="9">
    <source>
        <dbReference type="EMBL" id="PTI49337.1"/>
    </source>
</evidence>
<dbReference type="GO" id="GO:0008237">
    <property type="term" value="F:metallopeptidase activity"/>
    <property type="evidence" value="ECO:0007669"/>
    <property type="project" value="UniProtKB-KW"/>
</dbReference>
<comment type="similarity">
    <text evidence="1 7">Belongs to the UPF0758 family.</text>
</comment>
<dbReference type="InterPro" id="IPR037518">
    <property type="entry name" value="MPN"/>
</dbReference>
<dbReference type="CDD" id="cd08071">
    <property type="entry name" value="MPN_DUF2466"/>
    <property type="match status" value="1"/>
</dbReference>
<dbReference type="AlphaFoldDB" id="A0A2T4PXK4"/>
<keyword evidence="6" id="KW-0482">Metalloprotease</keyword>
<dbReference type="Proteomes" id="UP000240717">
    <property type="component" value="Unassembled WGS sequence"/>
</dbReference>
<keyword evidence="5" id="KW-0862">Zinc</keyword>
<dbReference type="PROSITE" id="PS50249">
    <property type="entry name" value="MPN"/>
    <property type="match status" value="1"/>
</dbReference>
<dbReference type="InterPro" id="IPR025657">
    <property type="entry name" value="RadC_JAB"/>
</dbReference>
<dbReference type="PANTHER" id="PTHR30471">
    <property type="entry name" value="DNA REPAIR PROTEIN RADC"/>
    <property type="match status" value="1"/>
</dbReference>
<dbReference type="InterPro" id="IPR001405">
    <property type="entry name" value="UPF0758"/>
</dbReference>
<evidence type="ECO:0000259" key="8">
    <source>
        <dbReference type="PROSITE" id="PS50249"/>
    </source>
</evidence>
<dbReference type="PANTHER" id="PTHR30471:SF3">
    <property type="entry name" value="UPF0758 PROTEIN YEES-RELATED"/>
    <property type="match status" value="1"/>
</dbReference>
<dbReference type="Pfam" id="PF04002">
    <property type="entry name" value="RadC"/>
    <property type="match status" value="1"/>
</dbReference>
<dbReference type="InterPro" id="IPR010994">
    <property type="entry name" value="RuvA_2-like"/>
</dbReference>
<evidence type="ECO:0000256" key="5">
    <source>
        <dbReference type="ARBA" id="ARBA00022833"/>
    </source>
</evidence>
<dbReference type="SUPFAM" id="SSF47781">
    <property type="entry name" value="RuvA domain 2-like"/>
    <property type="match status" value="1"/>
</dbReference>
<gene>
    <name evidence="9" type="ORF">BU085_12275</name>
</gene>
<feature type="domain" description="MPN" evidence="8">
    <location>
        <begin position="102"/>
        <end position="224"/>
    </location>
</feature>
<evidence type="ECO:0000313" key="10">
    <source>
        <dbReference type="Proteomes" id="UP000240717"/>
    </source>
</evidence>
<name>A0A2T4PXK4_STAWA</name>
<keyword evidence="4" id="KW-0378">Hydrolase</keyword>
<accession>A0A2T4PXK4</accession>
<evidence type="ECO:0000256" key="2">
    <source>
        <dbReference type="ARBA" id="ARBA00022670"/>
    </source>
</evidence>
<dbReference type="Pfam" id="PF20582">
    <property type="entry name" value="UPF0758_N"/>
    <property type="match status" value="1"/>
</dbReference>
<dbReference type="EMBL" id="PZEV01000081">
    <property type="protein sequence ID" value="PTI49337.1"/>
    <property type="molecule type" value="Genomic_DNA"/>
</dbReference>
<dbReference type="GO" id="GO:0006508">
    <property type="term" value="P:proteolysis"/>
    <property type="evidence" value="ECO:0007669"/>
    <property type="project" value="UniProtKB-KW"/>
</dbReference>
<keyword evidence="3" id="KW-0479">Metal-binding</keyword>
<sequence>MRIKEMANSEKPRERLVSNGAASLSNSELLAILINTGRKGCSSIEIANELLSGITTLKELKKLSINDLIKVKGIGYHKAITLKAAFEIGERINSVSQQEVFKITCPADVADLMMSKLKDLQQEHFYVLLLNSKNIVIKQQCVFVGTLNSSIIHPREIFNVAIKESCNSMIVVHNHPSGDVTPSEEDINTTIRLRDCGMILGINVLDHIIIGDNQFTSLVECGYFDNE</sequence>
<evidence type="ECO:0000256" key="3">
    <source>
        <dbReference type="ARBA" id="ARBA00022723"/>
    </source>
</evidence>
<dbReference type="InterPro" id="IPR046778">
    <property type="entry name" value="UPF0758_N"/>
</dbReference>
<dbReference type="NCBIfam" id="NF000642">
    <property type="entry name" value="PRK00024.1"/>
    <property type="match status" value="1"/>
</dbReference>
<evidence type="ECO:0000256" key="1">
    <source>
        <dbReference type="ARBA" id="ARBA00010243"/>
    </source>
</evidence>
<reference evidence="9 10" key="1">
    <citation type="journal article" date="2016" name="Front. Microbiol.">
        <title>Comprehensive Phylogenetic Analysis of Bovine Non-aureus Staphylococci Species Based on Whole-Genome Sequencing.</title>
        <authorList>
            <person name="Naushad S."/>
            <person name="Barkema H.W."/>
            <person name="Luby C."/>
            <person name="Condas L.A."/>
            <person name="Nobrega D.B."/>
            <person name="Carson D.A."/>
            <person name="De Buck J."/>
        </authorList>
    </citation>
    <scope>NUCLEOTIDE SEQUENCE [LARGE SCALE GENOMIC DNA]</scope>
    <source>
        <strain evidence="9 10">SNUC 2993</strain>
    </source>
</reference>
<dbReference type="NCBIfam" id="TIGR00608">
    <property type="entry name" value="radc"/>
    <property type="match status" value="1"/>
</dbReference>
<dbReference type="Gene3D" id="3.40.140.10">
    <property type="entry name" value="Cytidine Deaminase, domain 2"/>
    <property type="match status" value="1"/>
</dbReference>
<organism evidence="9 10">
    <name type="scientific">Staphylococcus warneri</name>
    <dbReference type="NCBI Taxonomy" id="1292"/>
    <lineage>
        <taxon>Bacteria</taxon>
        <taxon>Bacillati</taxon>
        <taxon>Bacillota</taxon>
        <taxon>Bacilli</taxon>
        <taxon>Bacillales</taxon>
        <taxon>Staphylococcaceae</taxon>
        <taxon>Staphylococcus</taxon>
    </lineage>
</organism>
<dbReference type="SUPFAM" id="SSF102712">
    <property type="entry name" value="JAB1/MPN domain"/>
    <property type="match status" value="1"/>
</dbReference>
<dbReference type="STRING" id="1194526.A284_05475"/>
<comment type="caution">
    <text evidence="9">The sequence shown here is derived from an EMBL/GenBank/DDBJ whole genome shotgun (WGS) entry which is preliminary data.</text>
</comment>
<protein>
    <submittedName>
        <fullName evidence="9">JAB domain-containing protein</fullName>
    </submittedName>
</protein>
<dbReference type="RefSeq" id="WP_075778024.1">
    <property type="nucleotide sequence ID" value="NZ_JAIBNN010000001.1"/>
</dbReference>
<evidence type="ECO:0000256" key="7">
    <source>
        <dbReference type="RuleBase" id="RU003797"/>
    </source>
</evidence>
<dbReference type="InterPro" id="IPR020891">
    <property type="entry name" value="UPF0758_CS"/>
</dbReference>
<dbReference type="GO" id="GO:0046872">
    <property type="term" value="F:metal ion binding"/>
    <property type="evidence" value="ECO:0007669"/>
    <property type="project" value="UniProtKB-KW"/>
</dbReference>
<keyword evidence="2" id="KW-0645">Protease</keyword>
<dbReference type="PROSITE" id="PS01302">
    <property type="entry name" value="UPF0758"/>
    <property type="match status" value="1"/>
</dbReference>